<proteinExistence type="predicted"/>
<dbReference type="GO" id="GO:0003676">
    <property type="term" value="F:nucleic acid binding"/>
    <property type="evidence" value="ECO:0007669"/>
    <property type="project" value="InterPro"/>
</dbReference>
<dbReference type="InterPro" id="IPR040676">
    <property type="entry name" value="DUF5641"/>
</dbReference>
<evidence type="ECO:0000313" key="3">
    <source>
        <dbReference type="WBParaSite" id="EN70_11543"/>
    </source>
</evidence>
<reference evidence="3" key="2">
    <citation type="submission" date="2016-11" db="UniProtKB">
        <authorList>
            <consortium name="WormBaseParasite"/>
        </authorList>
    </citation>
    <scope>IDENTIFICATION</scope>
</reference>
<evidence type="ECO:0000259" key="1">
    <source>
        <dbReference type="Pfam" id="PF18701"/>
    </source>
</evidence>
<dbReference type="WBParaSite" id="EN70_11543">
    <property type="protein sequence ID" value="EN70_11543"/>
    <property type="gene ID" value="EN70_11543"/>
</dbReference>
<dbReference type="AlphaFoldDB" id="A0A1I7VA76"/>
<dbReference type="STRING" id="7209.A0A1I7VA76"/>
<dbReference type="InterPro" id="IPR036397">
    <property type="entry name" value="RNaseH_sf"/>
</dbReference>
<dbReference type="Pfam" id="PF18701">
    <property type="entry name" value="DUF5641"/>
    <property type="match status" value="1"/>
</dbReference>
<keyword evidence="2" id="KW-1185">Reference proteome</keyword>
<dbReference type="Gene3D" id="3.30.420.10">
    <property type="entry name" value="Ribonuclease H-like superfamily/Ribonuclease H"/>
    <property type="match status" value="1"/>
</dbReference>
<dbReference type="Proteomes" id="UP000095285">
    <property type="component" value="Unassembled WGS sequence"/>
</dbReference>
<organism evidence="2 3">
    <name type="scientific">Loa loa</name>
    <name type="common">Eye worm</name>
    <name type="synonym">Filaria loa</name>
    <dbReference type="NCBI Taxonomy" id="7209"/>
    <lineage>
        <taxon>Eukaryota</taxon>
        <taxon>Metazoa</taxon>
        <taxon>Ecdysozoa</taxon>
        <taxon>Nematoda</taxon>
        <taxon>Chromadorea</taxon>
        <taxon>Rhabditida</taxon>
        <taxon>Spirurina</taxon>
        <taxon>Spiruromorpha</taxon>
        <taxon>Filarioidea</taxon>
        <taxon>Onchocercidae</taxon>
        <taxon>Loa</taxon>
    </lineage>
</organism>
<reference evidence="2" key="1">
    <citation type="submission" date="2012-04" db="EMBL/GenBank/DDBJ databases">
        <title>The Genome Sequence of Loa loa.</title>
        <authorList>
            <consortium name="The Broad Institute Genome Sequencing Platform"/>
            <consortium name="Broad Institute Genome Sequencing Center for Infectious Disease"/>
            <person name="Nutman T.B."/>
            <person name="Fink D.L."/>
            <person name="Russ C."/>
            <person name="Young S."/>
            <person name="Zeng Q."/>
            <person name="Gargeya S."/>
            <person name="Alvarado L."/>
            <person name="Berlin A."/>
            <person name="Chapman S.B."/>
            <person name="Chen Z."/>
            <person name="Freedman E."/>
            <person name="Gellesch M."/>
            <person name="Goldberg J."/>
            <person name="Griggs A."/>
            <person name="Gujja S."/>
            <person name="Heilman E.R."/>
            <person name="Heiman D."/>
            <person name="Howarth C."/>
            <person name="Mehta T."/>
            <person name="Neiman D."/>
            <person name="Pearson M."/>
            <person name="Roberts A."/>
            <person name="Saif S."/>
            <person name="Shea T."/>
            <person name="Shenoy N."/>
            <person name="Sisk P."/>
            <person name="Stolte C."/>
            <person name="Sykes S."/>
            <person name="White J."/>
            <person name="Yandava C."/>
            <person name="Haas B."/>
            <person name="Henn M.R."/>
            <person name="Nusbaum C."/>
            <person name="Birren B."/>
        </authorList>
    </citation>
    <scope>NUCLEOTIDE SEQUENCE [LARGE SCALE GENOMIC DNA]</scope>
</reference>
<name>A0A1I7VA76_LOALO</name>
<dbReference type="PANTHER" id="PTHR47331">
    <property type="entry name" value="PHD-TYPE DOMAIN-CONTAINING PROTEIN"/>
    <property type="match status" value="1"/>
</dbReference>
<sequence>MRRKFWIPRGRMEVRCVIAGYTGCKRWSAKPFKLPAIPDLIESSVLRSRTFAKIGLDYFGPISIKIEVGVTKRWVVLFTCFTRALHLEVVGNLSAESFLHVLRGFISRRGYPERWRTLRVTIATIGLAKKAMRRAIGRKLLWERELMTLIVEIEGVLNTRLLTYGTFDRKPREEEIVLVDEPETLRGLWKLARIKELKRGRDGVTRSAVTRSADHKVYNMGASK</sequence>
<accession>A0A1I7VA76</accession>
<evidence type="ECO:0000313" key="2">
    <source>
        <dbReference type="Proteomes" id="UP000095285"/>
    </source>
</evidence>
<feature type="domain" description="DUF5641" evidence="1">
    <location>
        <begin position="169"/>
        <end position="216"/>
    </location>
</feature>
<dbReference type="PANTHER" id="PTHR47331:SF1">
    <property type="entry name" value="GAG-LIKE PROTEIN"/>
    <property type="match status" value="1"/>
</dbReference>
<protein>
    <submittedName>
        <fullName evidence="3">DUF5641 domain-containing protein</fullName>
    </submittedName>
</protein>